<feature type="transmembrane region" description="Helical" evidence="1">
    <location>
        <begin position="43"/>
        <end position="63"/>
    </location>
</feature>
<sequence length="613" mass="70663">MLLTPRHGRFSTPYRSAVSAFFLIAVTLFCLSLIRYASHYSMVFLITVPITLCLGLLICFFTTHPVIKYLAAVTVLLIMGIATGIHPIQQSSWQIEYYLFPICFVVLFPGSWWPIASACILLSSTLTLEHWLHSQAMFEHSLTLLSITILANFTVYYRKRLTLQMMKYRQDSLTDFLTRARNRKAFQQDLDSIQDQPECVAMYALVVIDLDNFKRINDSLGYNAGDQLLIEIYRHLDDLCEQQDANNPTRVYRLSGDEFALILYNATAIEHATQHLIDRIHAIFDDHYQVDNNQYFVKASLGIALLKHADNNVQTWYHNADVAMYYAKESEKHKTQWFDDHLKQQTQRQHKIEKELSYALMNNQLALYYQPKVSLSDNTVAHAEALIRWQHPTLGTIFPDEFITIAEKSHQIVPIGRWVIRTACRQASEWRRQGVPIRIAVNVSTIQFLYDDICQIVQNALDEFQLPAQYLELEITETTMMTDFERVIDTCKAVRNLGITISIDDFGTVYSSLNYIKQLPIDVIKIDKSFIDDSITNETDHMIVRTIIQLGRNLNKVIIAEGVDSDAQRDMLASEQCDFYQGYLYAKPLPPDAFMARIQSTTPDDPNTEKKSR</sequence>
<dbReference type="SUPFAM" id="SSF141868">
    <property type="entry name" value="EAL domain-like"/>
    <property type="match status" value="1"/>
</dbReference>
<name>A0ABV7CBS5_9VIBR</name>
<dbReference type="Gene3D" id="3.30.70.270">
    <property type="match status" value="1"/>
</dbReference>
<dbReference type="SMART" id="SM00052">
    <property type="entry name" value="EAL"/>
    <property type="match status" value="1"/>
</dbReference>
<evidence type="ECO:0000259" key="2">
    <source>
        <dbReference type="PROSITE" id="PS50883"/>
    </source>
</evidence>
<gene>
    <name evidence="4" type="ORF">ACFODT_08815</name>
</gene>
<dbReference type="InterPro" id="IPR050706">
    <property type="entry name" value="Cyclic-di-GMP_PDE-like"/>
</dbReference>
<proteinExistence type="predicted"/>
<keyword evidence="1" id="KW-0472">Membrane</keyword>
<keyword evidence="5" id="KW-1185">Reference proteome</keyword>
<feature type="transmembrane region" description="Helical" evidence="1">
    <location>
        <begin position="136"/>
        <end position="157"/>
    </location>
</feature>
<feature type="domain" description="GGDEF" evidence="3">
    <location>
        <begin position="201"/>
        <end position="340"/>
    </location>
</feature>
<dbReference type="PANTHER" id="PTHR33121">
    <property type="entry name" value="CYCLIC DI-GMP PHOSPHODIESTERASE PDEF"/>
    <property type="match status" value="1"/>
</dbReference>
<dbReference type="InterPro" id="IPR043128">
    <property type="entry name" value="Rev_trsase/Diguanyl_cyclase"/>
</dbReference>
<accession>A0ABV7CBS5</accession>
<reference evidence="5" key="1">
    <citation type="journal article" date="2019" name="Int. J. Syst. Evol. Microbiol.">
        <title>The Global Catalogue of Microorganisms (GCM) 10K type strain sequencing project: providing services to taxonomists for standard genome sequencing and annotation.</title>
        <authorList>
            <consortium name="The Broad Institute Genomics Platform"/>
            <consortium name="The Broad Institute Genome Sequencing Center for Infectious Disease"/>
            <person name="Wu L."/>
            <person name="Ma J."/>
        </authorList>
    </citation>
    <scope>NUCLEOTIDE SEQUENCE [LARGE SCALE GENOMIC DNA]</scope>
    <source>
        <strain evidence="5">KCTC 62784</strain>
    </source>
</reference>
<dbReference type="PROSITE" id="PS50883">
    <property type="entry name" value="EAL"/>
    <property type="match status" value="1"/>
</dbReference>
<evidence type="ECO:0000313" key="5">
    <source>
        <dbReference type="Proteomes" id="UP001595384"/>
    </source>
</evidence>
<dbReference type="CDD" id="cd01949">
    <property type="entry name" value="GGDEF"/>
    <property type="match status" value="1"/>
</dbReference>
<feature type="transmembrane region" description="Helical" evidence="1">
    <location>
        <begin position="97"/>
        <end position="116"/>
    </location>
</feature>
<dbReference type="NCBIfam" id="TIGR00254">
    <property type="entry name" value="GGDEF"/>
    <property type="match status" value="1"/>
</dbReference>
<feature type="domain" description="EAL" evidence="2">
    <location>
        <begin position="349"/>
        <end position="602"/>
    </location>
</feature>
<dbReference type="Pfam" id="PF00990">
    <property type="entry name" value="GGDEF"/>
    <property type="match status" value="1"/>
</dbReference>
<dbReference type="CDD" id="cd01948">
    <property type="entry name" value="EAL"/>
    <property type="match status" value="1"/>
</dbReference>
<dbReference type="PANTHER" id="PTHR33121:SF71">
    <property type="entry name" value="OXYGEN SENSOR PROTEIN DOSP"/>
    <property type="match status" value="1"/>
</dbReference>
<dbReference type="InterPro" id="IPR029787">
    <property type="entry name" value="Nucleotide_cyclase"/>
</dbReference>
<dbReference type="InterPro" id="IPR000160">
    <property type="entry name" value="GGDEF_dom"/>
</dbReference>
<dbReference type="SMART" id="SM00267">
    <property type="entry name" value="GGDEF"/>
    <property type="match status" value="1"/>
</dbReference>
<evidence type="ECO:0000259" key="3">
    <source>
        <dbReference type="PROSITE" id="PS50887"/>
    </source>
</evidence>
<dbReference type="InterPro" id="IPR001633">
    <property type="entry name" value="EAL_dom"/>
</dbReference>
<organism evidence="4 5">
    <name type="scientific">Vibrio zhugei</name>
    <dbReference type="NCBI Taxonomy" id="2479546"/>
    <lineage>
        <taxon>Bacteria</taxon>
        <taxon>Pseudomonadati</taxon>
        <taxon>Pseudomonadota</taxon>
        <taxon>Gammaproteobacteria</taxon>
        <taxon>Vibrionales</taxon>
        <taxon>Vibrionaceae</taxon>
        <taxon>Vibrio</taxon>
    </lineage>
</organism>
<feature type="transmembrane region" description="Helical" evidence="1">
    <location>
        <begin position="69"/>
        <end position="85"/>
    </location>
</feature>
<dbReference type="Gene3D" id="3.20.20.450">
    <property type="entry name" value="EAL domain"/>
    <property type="match status" value="1"/>
</dbReference>
<comment type="caution">
    <text evidence="4">The sequence shown here is derived from an EMBL/GenBank/DDBJ whole genome shotgun (WGS) entry which is preliminary data.</text>
</comment>
<keyword evidence="1" id="KW-0812">Transmembrane</keyword>
<dbReference type="RefSeq" id="WP_123014557.1">
    <property type="nucleotide sequence ID" value="NZ_AP024912.1"/>
</dbReference>
<dbReference type="PROSITE" id="PS50887">
    <property type="entry name" value="GGDEF"/>
    <property type="match status" value="1"/>
</dbReference>
<dbReference type="Proteomes" id="UP001595384">
    <property type="component" value="Unassembled WGS sequence"/>
</dbReference>
<evidence type="ECO:0000256" key="1">
    <source>
        <dbReference type="SAM" id="Phobius"/>
    </source>
</evidence>
<dbReference type="Pfam" id="PF00563">
    <property type="entry name" value="EAL"/>
    <property type="match status" value="1"/>
</dbReference>
<feature type="transmembrane region" description="Helical" evidence="1">
    <location>
        <begin position="12"/>
        <end position="31"/>
    </location>
</feature>
<dbReference type="SUPFAM" id="SSF55073">
    <property type="entry name" value="Nucleotide cyclase"/>
    <property type="match status" value="1"/>
</dbReference>
<evidence type="ECO:0000313" key="4">
    <source>
        <dbReference type="EMBL" id="MFC3023925.1"/>
    </source>
</evidence>
<keyword evidence="1" id="KW-1133">Transmembrane helix</keyword>
<protein>
    <submittedName>
        <fullName evidence="4">Bifunctional diguanylate cyclase/phosphodiesterase</fullName>
    </submittedName>
</protein>
<dbReference type="InterPro" id="IPR035919">
    <property type="entry name" value="EAL_sf"/>
</dbReference>
<dbReference type="EMBL" id="JBHRSE010000057">
    <property type="protein sequence ID" value="MFC3023925.1"/>
    <property type="molecule type" value="Genomic_DNA"/>
</dbReference>